<name>A0A1H3D0Y7_9RHOB</name>
<dbReference type="EMBL" id="FNOM01000011">
    <property type="protein sequence ID" value="SDX59996.1"/>
    <property type="molecule type" value="Genomic_DNA"/>
</dbReference>
<organism evidence="1 2">
    <name type="scientific">Roseicitreum antarcticum</name>
    <dbReference type="NCBI Taxonomy" id="564137"/>
    <lineage>
        <taxon>Bacteria</taxon>
        <taxon>Pseudomonadati</taxon>
        <taxon>Pseudomonadota</taxon>
        <taxon>Alphaproteobacteria</taxon>
        <taxon>Rhodobacterales</taxon>
        <taxon>Paracoccaceae</taxon>
        <taxon>Roseicitreum</taxon>
    </lineage>
</organism>
<keyword evidence="2" id="KW-1185">Reference proteome</keyword>
<dbReference type="AlphaFoldDB" id="A0A1H3D0Y7"/>
<reference evidence="1 2" key="1">
    <citation type="submission" date="2016-10" db="EMBL/GenBank/DDBJ databases">
        <authorList>
            <person name="de Groot N.N."/>
        </authorList>
    </citation>
    <scope>NUCLEOTIDE SEQUENCE [LARGE SCALE GENOMIC DNA]</scope>
    <source>
        <strain evidence="1 2">CGMCC 1.8894</strain>
    </source>
</reference>
<accession>A0A1H3D0Y7</accession>
<protein>
    <submittedName>
        <fullName evidence="1">Uncharacterized protein</fullName>
    </submittedName>
</protein>
<gene>
    <name evidence="1" type="ORF">SAMN04488238_11145</name>
</gene>
<dbReference type="Proteomes" id="UP000198539">
    <property type="component" value="Unassembled WGS sequence"/>
</dbReference>
<dbReference type="STRING" id="564137.SAMN04488238_11145"/>
<sequence length="89" mass="9212">MTPRKIELFVPAIPPFTPDLAVDTALFVSYAKALLAAVANVIPAIKAAVAAKTGDVGFARVRPPFVASGPAQTEAIDEAVRLAGPQDAR</sequence>
<dbReference type="RefSeq" id="WP_092891616.1">
    <property type="nucleotide sequence ID" value="NZ_CP061498.1"/>
</dbReference>
<evidence type="ECO:0000313" key="1">
    <source>
        <dbReference type="EMBL" id="SDX59996.1"/>
    </source>
</evidence>
<evidence type="ECO:0000313" key="2">
    <source>
        <dbReference type="Proteomes" id="UP000198539"/>
    </source>
</evidence>
<proteinExistence type="predicted"/>